<dbReference type="Gene3D" id="1.20.58.90">
    <property type="match status" value="1"/>
</dbReference>
<keyword evidence="5 11" id="KW-1133">Transmembrane helix</keyword>
<dbReference type="InterPro" id="IPR015260">
    <property type="entry name" value="Syntaxin-6/10/61_N"/>
</dbReference>
<dbReference type="PANTHER" id="PTHR12791">
    <property type="entry name" value="GOLGI SNARE BET1-RELATED"/>
    <property type="match status" value="1"/>
</dbReference>
<evidence type="ECO:0000256" key="3">
    <source>
        <dbReference type="ARBA" id="ARBA00022692"/>
    </source>
</evidence>
<feature type="region of interest" description="Disordered" evidence="10">
    <location>
        <begin position="104"/>
        <end position="126"/>
    </location>
</feature>
<keyword evidence="3 11" id="KW-0812">Transmembrane</keyword>
<evidence type="ECO:0000256" key="6">
    <source>
        <dbReference type="ARBA" id="ARBA00023034"/>
    </source>
</evidence>
<protein>
    <recommendedName>
        <fullName evidence="12">t-SNARE coiled-coil homology domain-containing protein</fullName>
    </recommendedName>
</protein>
<keyword evidence="14" id="KW-1185">Reference proteome</keyword>
<dbReference type="CDD" id="cd21442">
    <property type="entry name" value="SNARE_NTD_STX6-like"/>
    <property type="match status" value="1"/>
</dbReference>
<dbReference type="OrthoDB" id="546861at2759"/>
<evidence type="ECO:0000256" key="11">
    <source>
        <dbReference type="SAM" id="Phobius"/>
    </source>
</evidence>
<dbReference type="SUPFAM" id="SSF58038">
    <property type="entry name" value="SNARE fusion complex"/>
    <property type="match status" value="1"/>
</dbReference>
<sequence length="231" mass="26175">MSTDPYHAVQQEIQTSLQAATQLRASYIRIRNMKGEGGEEGEELVWARNEFKATLAALEADLEDLEESVKIVESTDPRMFALTYSEVTERRRYVEHVRKEIQSMRADVSGGRPAPGVTPQQREDEVEDDQSAWAREEQQMMIREQDQTIDSISGTLSNLAHQAGLMGQEIVEHTELLTDLESGVDRTDSKLNNAMGRMRRFIRQSEERGSGWCILVLILVLCILLVVVILI</sequence>
<dbReference type="FunFam" id="1.20.58.90:FF:000004">
    <property type="entry name" value="Syntaxin 10"/>
    <property type="match status" value="1"/>
</dbReference>
<evidence type="ECO:0000256" key="2">
    <source>
        <dbReference type="ARBA" id="ARBA00022448"/>
    </source>
</evidence>
<evidence type="ECO:0000256" key="9">
    <source>
        <dbReference type="SAM" id="Coils"/>
    </source>
</evidence>
<proteinExistence type="inferred from homology"/>
<organism evidence="13 14">
    <name type="scientific">Armillaria ostoyae</name>
    <name type="common">Armillaria root rot fungus</name>
    <dbReference type="NCBI Taxonomy" id="47428"/>
    <lineage>
        <taxon>Eukaryota</taxon>
        <taxon>Fungi</taxon>
        <taxon>Dikarya</taxon>
        <taxon>Basidiomycota</taxon>
        <taxon>Agaricomycotina</taxon>
        <taxon>Agaricomycetes</taxon>
        <taxon>Agaricomycetidae</taxon>
        <taxon>Agaricales</taxon>
        <taxon>Marasmiineae</taxon>
        <taxon>Physalacriaceae</taxon>
        <taxon>Armillaria</taxon>
    </lineage>
</organism>
<evidence type="ECO:0000259" key="12">
    <source>
        <dbReference type="PROSITE" id="PS50192"/>
    </source>
</evidence>
<dbReference type="GO" id="GO:0016020">
    <property type="term" value="C:membrane"/>
    <property type="evidence" value="ECO:0007669"/>
    <property type="project" value="InterPro"/>
</dbReference>
<name>A0A284QRK2_ARMOS</name>
<keyword evidence="9" id="KW-0175">Coiled coil</keyword>
<dbReference type="Gene3D" id="1.20.5.110">
    <property type="match status" value="1"/>
</dbReference>
<evidence type="ECO:0000313" key="14">
    <source>
        <dbReference type="Proteomes" id="UP000219338"/>
    </source>
</evidence>
<evidence type="ECO:0000313" key="13">
    <source>
        <dbReference type="EMBL" id="SJK99108.1"/>
    </source>
</evidence>
<dbReference type="OMA" id="EHDPYRF"/>
<comment type="similarity">
    <text evidence="1">Belongs to the syntaxin family.</text>
</comment>
<dbReference type="SUPFAM" id="SSF47661">
    <property type="entry name" value="t-snare proteins"/>
    <property type="match status" value="1"/>
</dbReference>
<keyword evidence="2" id="KW-0813">Transport</keyword>
<reference evidence="14" key="1">
    <citation type="journal article" date="2017" name="Nat. Ecol. Evol.">
        <title>Genome expansion and lineage-specific genetic innovations in the forest pathogenic fungi Armillaria.</title>
        <authorList>
            <person name="Sipos G."/>
            <person name="Prasanna A.N."/>
            <person name="Walter M.C."/>
            <person name="O'Connor E."/>
            <person name="Balint B."/>
            <person name="Krizsan K."/>
            <person name="Kiss B."/>
            <person name="Hess J."/>
            <person name="Varga T."/>
            <person name="Slot J."/>
            <person name="Riley R."/>
            <person name="Boka B."/>
            <person name="Rigling D."/>
            <person name="Barry K."/>
            <person name="Lee J."/>
            <person name="Mihaltcheva S."/>
            <person name="LaButti K."/>
            <person name="Lipzen A."/>
            <person name="Waldron R."/>
            <person name="Moloney N.M."/>
            <person name="Sperisen C."/>
            <person name="Kredics L."/>
            <person name="Vagvoelgyi C."/>
            <person name="Patrignani A."/>
            <person name="Fitzpatrick D."/>
            <person name="Nagy I."/>
            <person name="Doyle S."/>
            <person name="Anderson J.B."/>
            <person name="Grigoriev I.V."/>
            <person name="Gueldener U."/>
            <person name="Muensterkoetter M."/>
            <person name="Nagy L.G."/>
        </authorList>
    </citation>
    <scope>NUCLEOTIDE SEQUENCE [LARGE SCALE GENOMIC DNA]</scope>
    <source>
        <strain evidence="14">C18/9</strain>
    </source>
</reference>
<dbReference type="STRING" id="47428.A0A284QRK2"/>
<dbReference type="EMBL" id="FUEG01000001">
    <property type="protein sequence ID" value="SJK99108.1"/>
    <property type="molecule type" value="Genomic_DNA"/>
</dbReference>
<feature type="domain" description="T-SNARE coiled-coil homology" evidence="12">
    <location>
        <begin position="139"/>
        <end position="201"/>
    </location>
</feature>
<dbReference type="Proteomes" id="UP000219338">
    <property type="component" value="Unassembled WGS sequence"/>
</dbReference>
<feature type="coiled-coil region" evidence="9">
    <location>
        <begin position="48"/>
        <end position="75"/>
    </location>
</feature>
<dbReference type="InterPro" id="IPR010989">
    <property type="entry name" value="SNARE"/>
</dbReference>
<evidence type="ECO:0000256" key="5">
    <source>
        <dbReference type="ARBA" id="ARBA00022989"/>
    </source>
</evidence>
<keyword evidence="7 11" id="KW-0472">Membrane</keyword>
<dbReference type="Pfam" id="PF05739">
    <property type="entry name" value="SNARE"/>
    <property type="match status" value="1"/>
</dbReference>
<dbReference type="InterPro" id="IPR000727">
    <property type="entry name" value="T_SNARE_dom"/>
</dbReference>
<dbReference type="SMART" id="SM00397">
    <property type="entry name" value="t_SNARE"/>
    <property type="match status" value="1"/>
</dbReference>
<dbReference type="CDD" id="cd15851">
    <property type="entry name" value="SNARE_Syntaxin6"/>
    <property type="match status" value="1"/>
</dbReference>
<gene>
    <name evidence="13" type="ORF">ARMOST_02394</name>
</gene>
<feature type="transmembrane region" description="Helical" evidence="11">
    <location>
        <begin position="209"/>
        <end position="230"/>
    </location>
</feature>
<evidence type="ECO:0000256" key="7">
    <source>
        <dbReference type="ARBA" id="ARBA00023136"/>
    </source>
</evidence>
<evidence type="ECO:0000256" key="1">
    <source>
        <dbReference type="ARBA" id="ARBA00009063"/>
    </source>
</evidence>
<dbReference type="Pfam" id="PF09177">
    <property type="entry name" value="STX6_10_61_N"/>
    <property type="match status" value="1"/>
</dbReference>
<comment type="subcellular location">
    <subcellularLocation>
        <location evidence="8">Golgi apparatus</location>
        <location evidence="8">trans-Golgi network membrane</location>
        <topology evidence="8">Single-pass type IV membrane protein</topology>
    </subcellularLocation>
</comment>
<dbReference type="GO" id="GO:0015031">
    <property type="term" value="P:protein transport"/>
    <property type="evidence" value="ECO:0007669"/>
    <property type="project" value="UniProtKB-KW"/>
</dbReference>
<keyword evidence="4" id="KW-0653">Protein transport</keyword>
<accession>A0A284QRK2</accession>
<evidence type="ECO:0000256" key="10">
    <source>
        <dbReference type="SAM" id="MobiDB-lite"/>
    </source>
</evidence>
<evidence type="ECO:0000256" key="8">
    <source>
        <dbReference type="ARBA" id="ARBA00037801"/>
    </source>
</evidence>
<dbReference type="PROSITE" id="PS50192">
    <property type="entry name" value="T_SNARE"/>
    <property type="match status" value="1"/>
</dbReference>
<keyword evidence="6" id="KW-0333">Golgi apparatus</keyword>
<dbReference type="AlphaFoldDB" id="A0A284QRK2"/>
<dbReference type="GO" id="GO:0048193">
    <property type="term" value="P:Golgi vesicle transport"/>
    <property type="evidence" value="ECO:0007669"/>
    <property type="project" value="InterPro"/>
</dbReference>
<dbReference type="GO" id="GO:0005794">
    <property type="term" value="C:Golgi apparatus"/>
    <property type="evidence" value="ECO:0007669"/>
    <property type="project" value="UniProtKB-SubCell"/>
</dbReference>
<evidence type="ECO:0000256" key="4">
    <source>
        <dbReference type="ARBA" id="ARBA00022927"/>
    </source>
</evidence>